<dbReference type="RefSeq" id="WP_212608833.1">
    <property type="nucleotide sequence ID" value="NZ_CP073910.1"/>
</dbReference>
<name>A0A975Q183_9SPHN</name>
<dbReference type="SUPFAM" id="SSF75516">
    <property type="entry name" value="Pheromone-binding domain of LuxR-like quorum-sensing transcription factors"/>
    <property type="match status" value="1"/>
</dbReference>
<evidence type="ECO:0000313" key="5">
    <source>
        <dbReference type="EMBL" id="QUT05143.1"/>
    </source>
</evidence>
<dbReference type="GO" id="GO:0003677">
    <property type="term" value="F:DNA binding"/>
    <property type="evidence" value="ECO:0007669"/>
    <property type="project" value="UniProtKB-KW"/>
</dbReference>
<gene>
    <name evidence="5" type="ORF">KFK14_19400</name>
</gene>
<dbReference type="Gene3D" id="1.10.10.10">
    <property type="entry name" value="Winged helix-like DNA-binding domain superfamily/Winged helix DNA-binding domain"/>
    <property type="match status" value="1"/>
</dbReference>
<dbReference type="GO" id="GO:0006355">
    <property type="term" value="P:regulation of DNA-templated transcription"/>
    <property type="evidence" value="ECO:0007669"/>
    <property type="project" value="InterPro"/>
</dbReference>
<protein>
    <submittedName>
        <fullName evidence="5">LuxR family transcriptional regulator</fullName>
    </submittedName>
</protein>
<evidence type="ECO:0000256" key="2">
    <source>
        <dbReference type="ARBA" id="ARBA00023125"/>
    </source>
</evidence>
<dbReference type="Proteomes" id="UP000681425">
    <property type="component" value="Chromosome"/>
</dbReference>
<dbReference type="PRINTS" id="PR00038">
    <property type="entry name" value="HTHLUXR"/>
</dbReference>
<keyword evidence="6" id="KW-1185">Reference proteome</keyword>
<organism evidence="5 6">
    <name type="scientific">Sphingobium phenoxybenzoativorans</name>
    <dbReference type="NCBI Taxonomy" id="1592790"/>
    <lineage>
        <taxon>Bacteria</taxon>
        <taxon>Pseudomonadati</taxon>
        <taxon>Pseudomonadota</taxon>
        <taxon>Alphaproteobacteria</taxon>
        <taxon>Sphingomonadales</taxon>
        <taxon>Sphingomonadaceae</taxon>
        <taxon>Sphingobium</taxon>
    </lineage>
</organism>
<dbReference type="PANTHER" id="PTHR44688:SF16">
    <property type="entry name" value="DNA-BINDING TRANSCRIPTIONAL ACTIVATOR DEVR_DOSR"/>
    <property type="match status" value="1"/>
</dbReference>
<dbReference type="InterPro" id="IPR036693">
    <property type="entry name" value="TF_LuxR_autoind-bd_dom_sf"/>
</dbReference>
<proteinExistence type="predicted"/>
<dbReference type="InterPro" id="IPR005143">
    <property type="entry name" value="TF_LuxR_autoind-bd_dom"/>
</dbReference>
<keyword evidence="1" id="KW-0805">Transcription regulation</keyword>
<evidence type="ECO:0000313" key="6">
    <source>
        <dbReference type="Proteomes" id="UP000681425"/>
    </source>
</evidence>
<dbReference type="InterPro" id="IPR000792">
    <property type="entry name" value="Tscrpt_reg_LuxR_C"/>
</dbReference>
<keyword evidence="2" id="KW-0238">DNA-binding</keyword>
<accession>A0A975Q183</accession>
<dbReference type="PANTHER" id="PTHR44688">
    <property type="entry name" value="DNA-BINDING TRANSCRIPTIONAL ACTIVATOR DEVR_DOSR"/>
    <property type="match status" value="1"/>
</dbReference>
<dbReference type="Pfam" id="PF03472">
    <property type="entry name" value="Autoind_bind"/>
    <property type="match status" value="1"/>
</dbReference>
<evidence type="ECO:0000256" key="1">
    <source>
        <dbReference type="ARBA" id="ARBA00023015"/>
    </source>
</evidence>
<dbReference type="PROSITE" id="PS50043">
    <property type="entry name" value="HTH_LUXR_2"/>
    <property type="match status" value="1"/>
</dbReference>
<dbReference type="Gene3D" id="3.30.450.80">
    <property type="entry name" value="Transcription factor LuxR-like, autoinducer-binding domain"/>
    <property type="match status" value="1"/>
</dbReference>
<feature type="domain" description="HTH luxR-type" evidence="4">
    <location>
        <begin position="176"/>
        <end position="241"/>
    </location>
</feature>
<dbReference type="SMART" id="SM00421">
    <property type="entry name" value="HTH_LUXR"/>
    <property type="match status" value="1"/>
</dbReference>
<evidence type="ECO:0000256" key="3">
    <source>
        <dbReference type="ARBA" id="ARBA00023163"/>
    </source>
</evidence>
<dbReference type="KEGG" id="spph:KFK14_19400"/>
<evidence type="ECO:0000259" key="4">
    <source>
        <dbReference type="PROSITE" id="PS50043"/>
    </source>
</evidence>
<reference evidence="5" key="1">
    <citation type="submission" date="2021-04" db="EMBL/GenBank/DDBJ databases">
        <title>Isolation of p-tert-butylphenol degrading bacteria Sphingobium phenoxybenzoativorans Tas13 from active sludge.</title>
        <authorList>
            <person name="Li Y."/>
        </authorList>
    </citation>
    <scope>NUCLEOTIDE SEQUENCE</scope>
    <source>
        <strain evidence="5">Tas13</strain>
    </source>
</reference>
<dbReference type="AlphaFoldDB" id="A0A975Q183"/>
<dbReference type="Pfam" id="PF00196">
    <property type="entry name" value="GerE"/>
    <property type="match status" value="1"/>
</dbReference>
<dbReference type="InterPro" id="IPR036388">
    <property type="entry name" value="WH-like_DNA-bd_sf"/>
</dbReference>
<dbReference type="EMBL" id="CP073910">
    <property type="protein sequence ID" value="QUT05143.1"/>
    <property type="molecule type" value="Genomic_DNA"/>
</dbReference>
<keyword evidence="3" id="KW-0804">Transcription</keyword>
<dbReference type="CDD" id="cd06170">
    <property type="entry name" value="LuxR_C_like"/>
    <property type="match status" value="1"/>
</dbReference>
<dbReference type="SUPFAM" id="SSF46894">
    <property type="entry name" value="C-terminal effector domain of the bipartite response regulators"/>
    <property type="match status" value="1"/>
</dbReference>
<dbReference type="InterPro" id="IPR016032">
    <property type="entry name" value="Sig_transdc_resp-reg_C-effctor"/>
</dbReference>
<sequence length="258" mass="29057">MDLYPLALELLLLIDAARTKEDLADAMAIVTPRLGFDYFAMTHHVDILAYEDDAAIHLHNYPAQWADFYASSALGVSDPVHRASHRTGIGFQWARIPHLIPLTVQDRRIFSLGREQGISDGFTVPSNIPGEMFGSCSFATIAGKAVPQERLLLAQIVGGFAFEAARRLWTGRGESFGERKAILTDRQRECVLWATRGKSDWEISQIVKISEETVSRHIRHACERYGISKRISLVGLTLEDGTLTITDINRRRYTPFWE</sequence>